<protein>
    <submittedName>
        <fullName evidence="1">Uncharacterized protein</fullName>
    </submittedName>
</protein>
<organism evidence="1 2">
    <name type="scientific">Nitrosomonas communis</name>
    <dbReference type="NCBI Taxonomy" id="44574"/>
    <lineage>
        <taxon>Bacteria</taxon>
        <taxon>Pseudomonadati</taxon>
        <taxon>Pseudomonadota</taxon>
        <taxon>Betaproteobacteria</taxon>
        <taxon>Nitrosomonadales</taxon>
        <taxon>Nitrosomonadaceae</taxon>
        <taxon>Nitrosomonas</taxon>
    </lineage>
</organism>
<dbReference type="EMBL" id="FOUB01000114">
    <property type="protein sequence ID" value="SFN14652.1"/>
    <property type="molecule type" value="Genomic_DNA"/>
</dbReference>
<dbReference type="AlphaFoldDB" id="A0A1I4WN40"/>
<sequence length="75" mass="8381">MLILNDPSLVDLISDPAIRELVEQRFSEVCTGEPYDYETHDYMIVVEPVDSVHALESRAVVSSCVSPSIIVKLVF</sequence>
<keyword evidence="2" id="KW-1185">Reference proteome</keyword>
<accession>A0A1I4WN40</accession>
<reference evidence="2" key="1">
    <citation type="submission" date="2016-10" db="EMBL/GenBank/DDBJ databases">
        <authorList>
            <person name="Varghese N."/>
            <person name="Submissions S."/>
        </authorList>
    </citation>
    <scope>NUCLEOTIDE SEQUENCE [LARGE SCALE GENOMIC DNA]</scope>
    <source>
        <strain evidence="2">Nm44</strain>
    </source>
</reference>
<dbReference type="OrthoDB" id="8550051at2"/>
<gene>
    <name evidence="1" type="ORF">SAMN05421863_11142</name>
</gene>
<dbReference type="RefSeq" id="WP_074907270.1">
    <property type="nucleotide sequence ID" value="NZ_FOUB01000114.1"/>
</dbReference>
<proteinExistence type="predicted"/>
<evidence type="ECO:0000313" key="2">
    <source>
        <dbReference type="Proteomes" id="UP000183287"/>
    </source>
</evidence>
<dbReference type="Proteomes" id="UP000183287">
    <property type="component" value="Unassembled WGS sequence"/>
</dbReference>
<evidence type="ECO:0000313" key="1">
    <source>
        <dbReference type="EMBL" id="SFN14652.1"/>
    </source>
</evidence>
<name>A0A1I4WN40_9PROT</name>